<organism evidence="2 3">
    <name type="scientific">Cathartes aura</name>
    <name type="common">Turkey vulture</name>
    <name type="synonym">Vultur aura</name>
    <dbReference type="NCBI Taxonomy" id="43455"/>
    <lineage>
        <taxon>Eukaryota</taxon>
        <taxon>Metazoa</taxon>
        <taxon>Chordata</taxon>
        <taxon>Craniata</taxon>
        <taxon>Vertebrata</taxon>
        <taxon>Euteleostomi</taxon>
        <taxon>Archelosauria</taxon>
        <taxon>Archosauria</taxon>
        <taxon>Dinosauria</taxon>
        <taxon>Saurischia</taxon>
        <taxon>Theropoda</taxon>
        <taxon>Coelurosauria</taxon>
        <taxon>Aves</taxon>
        <taxon>Neognathae</taxon>
        <taxon>Neoaves</taxon>
        <taxon>Telluraves</taxon>
        <taxon>Accipitrimorphae</taxon>
        <taxon>Accipitriformes</taxon>
        <taxon>Cathartidae</taxon>
        <taxon>Cathartes</taxon>
    </lineage>
</organism>
<dbReference type="OrthoDB" id="10057795at2759"/>
<evidence type="ECO:0000313" key="2">
    <source>
        <dbReference type="EMBL" id="KFP50745.1"/>
    </source>
</evidence>
<feature type="non-terminal residue" evidence="2">
    <location>
        <position position="1"/>
    </location>
</feature>
<reference evidence="2 3" key="1">
    <citation type="submission" date="2014-04" db="EMBL/GenBank/DDBJ databases">
        <title>Genome evolution of avian class.</title>
        <authorList>
            <person name="Zhang G."/>
            <person name="Li C."/>
        </authorList>
    </citation>
    <scope>NUCLEOTIDE SEQUENCE [LARGE SCALE GENOMIC DNA]</scope>
    <source>
        <strain evidence="2">BGI_N323</strain>
    </source>
</reference>
<feature type="region of interest" description="Disordered" evidence="1">
    <location>
        <begin position="78"/>
        <end position="127"/>
    </location>
</feature>
<dbReference type="GO" id="GO:0099536">
    <property type="term" value="P:synaptic signaling"/>
    <property type="evidence" value="ECO:0007669"/>
    <property type="project" value="TreeGrafter"/>
</dbReference>
<feature type="region of interest" description="Disordered" evidence="1">
    <location>
        <begin position="15"/>
        <end position="36"/>
    </location>
</feature>
<proteinExistence type="predicted"/>
<sequence>RILQGELRRLKWQHDEAVESPTLATGSPESVQDPRNDELLAEARILRQHKSRLETRMQILEDHNKQLESQLHRLRELLLQPPAESDGNGSAASSLVSSPHQSEGSQAKEKEQNTPDTEAADEVEAKTQEVSVCLEDIMEKLRSAFPNSRG</sequence>
<feature type="non-terminal residue" evidence="2">
    <location>
        <position position="150"/>
    </location>
</feature>
<dbReference type="GO" id="GO:0005886">
    <property type="term" value="C:plasma membrane"/>
    <property type="evidence" value="ECO:0007669"/>
    <property type="project" value="TreeGrafter"/>
</dbReference>
<gene>
    <name evidence="2" type="ORF">N323_03835</name>
</gene>
<evidence type="ECO:0000256" key="1">
    <source>
        <dbReference type="SAM" id="MobiDB-lite"/>
    </source>
</evidence>
<keyword evidence="3" id="KW-1185">Reference proteome</keyword>
<dbReference type="GO" id="GO:0045202">
    <property type="term" value="C:synapse"/>
    <property type="evidence" value="ECO:0007669"/>
    <property type="project" value="GOC"/>
</dbReference>
<dbReference type="AlphaFoldDB" id="A0A091L6F0"/>
<dbReference type="PANTHER" id="PTHR12268:SF16">
    <property type="entry name" value="DYSTROPHIN-RELATED PROTEIN 2"/>
    <property type="match status" value="1"/>
</dbReference>
<evidence type="ECO:0000313" key="3">
    <source>
        <dbReference type="Proteomes" id="UP000053745"/>
    </source>
</evidence>
<dbReference type="InterPro" id="IPR050774">
    <property type="entry name" value="KCMF1/Dystrophin"/>
</dbReference>
<protein>
    <submittedName>
        <fullName evidence="2">Dystrophin-related protein 2</fullName>
    </submittedName>
</protein>
<dbReference type="EMBL" id="KL297873">
    <property type="protein sequence ID" value="KFP50745.1"/>
    <property type="molecule type" value="Genomic_DNA"/>
</dbReference>
<accession>A0A091L6F0</accession>
<name>A0A091L6F0_CATAU</name>
<dbReference type="Proteomes" id="UP000053745">
    <property type="component" value="Unassembled WGS sequence"/>
</dbReference>
<feature type="compositionally biased region" description="Polar residues" evidence="1">
    <location>
        <begin position="87"/>
        <end position="105"/>
    </location>
</feature>
<dbReference type="PANTHER" id="PTHR12268">
    <property type="entry name" value="E3 UBIQUITIN-PROTEIN LIGASE KCMF1"/>
    <property type="match status" value="1"/>
</dbReference>